<dbReference type="EMBL" id="JALNTZ010000004">
    <property type="protein sequence ID" value="KAJ3653663.1"/>
    <property type="molecule type" value="Genomic_DNA"/>
</dbReference>
<evidence type="ECO:0000313" key="3">
    <source>
        <dbReference type="Proteomes" id="UP001168821"/>
    </source>
</evidence>
<name>A0AA38MET1_9CUCU</name>
<keyword evidence="1" id="KW-0472">Membrane</keyword>
<sequence length="203" mass="21759">MLFRMISVNCTSSNYNRTGQTPRKRLRKTHRCNVTRDFIPGCFNRYIFVLAEVDARIASAEEVLLDPLVPRHRYSPVVLVATIAVVVPASTAAATAAAAATSALVAGFVPAAAASLSLRLLGLLPTIITGQVTLPFLIAATASTPIISLERLAVLEVVTTIPAAIGEQQVSKLNPRIIVDSQSESFDLYESGQISLVIIFIKN</sequence>
<dbReference type="AlphaFoldDB" id="A0AA38MET1"/>
<gene>
    <name evidence="2" type="ORF">Zmor_012902</name>
</gene>
<evidence type="ECO:0000256" key="1">
    <source>
        <dbReference type="SAM" id="Phobius"/>
    </source>
</evidence>
<evidence type="ECO:0000313" key="2">
    <source>
        <dbReference type="EMBL" id="KAJ3653663.1"/>
    </source>
</evidence>
<comment type="caution">
    <text evidence="2">The sequence shown here is derived from an EMBL/GenBank/DDBJ whole genome shotgun (WGS) entry which is preliminary data.</text>
</comment>
<feature type="transmembrane region" description="Helical" evidence="1">
    <location>
        <begin position="120"/>
        <end position="142"/>
    </location>
</feature>
<keyword evidence="1" id="KW-1133">Transmembrane helix</keyword>
<dbReference type="Proteomes" id="UP001168821">
    <property type="component" value="Unassembled WGS sequence"/>
</dbReference>
<reference evidence="2" key="1">
    <citation type="journal article" date="2023" name="G3 (Bethesda)">
        <title>Whole genome assemblies of Zophobas morio and Tenebrio molitor.</title>
        <authorList>
            <person name="Kaur S."/>
            <person name="Stinson S.A."/>
            <person name="diCenzo G.C."/>
        </authorList>
    </citation>
    <scope>NUCLEOTIDE SEQUENCE</scope>
    <source>
        <strain evidence="2">QUZm001</strain>
    </source>
</reference>
<protein>
    <submittedName>
        <fullName evidence="2">Uncharacterized protein</fullName>
    </submittedName>
</protein>
<keyword evidence="1" id="KW-0812">Transmembrane</keyword>
<feature type="transmembrane region" description="Helical" evidence="1">
    <location>
        <begin position="77"/>
        <end position="100"/>
    </location>
</feature>
<keyword evidence="3" id="KW-1185">Reference proteome</keyword>
<proteinExistence type="predicted"/>
<organism evidence="2 3">
    <name type="scientific">Zophobas morio</name>
    <dbReference type="NCBI Taxonomy" id="2755281"/>
    <lineage>
        <taxon>Eukaryota</taxon>
        <taxon>Metazoa</taxon>
        <taxon>Ecdysozoa</taxon>
        <taxon>Arthropoda</taxon>
        <taxon>Hexapoda</taxon>
        <taxon>Insecta</taxon>
        <taxon>Pterygota</taxon>
        <taxon>Neoptera</taxon>
        <taxon>Endopterygota</taxon>
        <taxon>Coleoptera</taxon>
        <taxon>Polyphaga</taxon>
        <taxon>Cucujiformia</taxon>
        <taxon>Tenebrionidae</taxon>
        <taxon>Zophobas</taxon>
    </lineage>
</organism>
<accession>A0AA38MET1</accession>